<reference evidence="1 2" key="1">
    <citation type="submission" date="2014-06" db="EMBL/GenBank/DDBJ databases">
        <title>Evolutionary Origins and Diversification of the Mycorrhizal Mutualists.</title>
        <authorList>
            <consortium name="DOE Joint Genome Institute"/>
            <consortium name="Mycorrhizal Genomics Consortium"/>
            <person name="Kohler A."/>
            <person name="Kuo A."/>
            <person name="Nagy L.G."/>
            <person name="Floudas D."/>
            <person name="Copeland A."/>
            <person name="Barry K.W."/>
            <person name="Cichocki N."/>
            <person name="Veneault-Fourrey C."/>
            <person name="LaButti K."/>
            <person name="Lindquist E.A."/>
            <person name="Lipzen A."/>
            <person name="Lundell T."/>
            <person name="Morin E."/>
            <person name="Murat C."/>
            <person name="Riley R."/>
            <person name="Ohm R."/>
            <person name="Sun H."/>
            <person name="Tunlid A."/>
            <person name="Henrissat B."/>
            <person name="Grigoriev I.V."/>
            <person name="Hibbett D.S."/>
            <person name="Martin F."/>
        </authorList>
    </citation>
    <scope>NUCLEOTIDE SEQUENCE [LARGE SCALE GENOMIC DNA]</scope>
    <source>
        <strain evidence="1 2">SS14</strain>
    </source>
</reference>
<evidence type="ECO:0000313" key="1">
    <source>
        <dbReference type="EMBL" id="KIJ30387.1"/>
    </source>
</evidence>
<proteinExistence type="predicted"/>
<keyword evidence="2" id="KW-1185">Reference proteome</keyword>
<sequence>MPVSLHDGPPHEHHHPIHLLQHRYARLLNNYGQYASVFSVPAPSTLDNKLYEVLSTSRS</sequence>
<dbReference type="HOGENOM" id="CLU_2962394_0_0_1"/>
<protein>
    <submittedName>
        <fullName evidence="1">Uncharacterized protein</fullName>
    </submittedName>
</protein>
<dbReference type="AlphaFoldDB" id="A0A0C9UNG9"/>
<dbReference type="EMBL" id="KN837263">
    <property type="protein sequence ID" value="KIJ30387.1"/>
    <property type="molecule type" value="Genomic_DNA"/>
</dbReference>
<name>A0A0C9UNG9_SPHS4</name>
<gene>
    <name evidence="1" type="ORF">M422DRAFT_36593</name>
</gene>
<organism evidence="1 2">
    <name type="scientific">Sphaerobolus stellatus (strain SS14)</name>
    <dbReference type="NCBI Taxonomy" id="990650"/>
    <lineage>
        <taxon>Eukaryota</taxon>
        <taxon>Fungi</taxon>
        <taxon>Dikarya</taxon>
        <taxon>Basidiomycota</taxon>
        <taxon>Agaricomycotina</taxon>
        <taxon>Agaricomycetes</taxon>
        <taxon>Phallomycetidae</taxon>
        <taxon>Geastrales</taxon>
        <taxon>Sphaerobolaceae</taxon>
        <taxon>Sphaerobolus</taxon>
    </lineage>
</organism>
<dbReference type="Proteomes" id="UP000054279">
    <property type="component" value="Unassembled WGS sequence"/>
</dbReference>
<accession>A0A0C9UNG9</accession>
<evidence type="ECO:0000313" key="2">
    <source>
        <dbReference type="Proteomes" id="UP000054279"/>
    </source>
</evidence>